<keyword evidence="3" id="KW-1185">Reference proteome</keyword>
<feature type="compositionally biased region" description="Basic and acidic residues" evidence="1">
    <location>
        <begin position="36"/>
        <end position="48"/>
    </location>
</feature>
<evidence type="ECO:0000313" key="3">
    <source>
        <dbReference type="Proteomes" id="UP001056648"/>
    </source>
</evidence>
<dbReference type="EMBL" id="CP098736">
    <property type="protein sequence ID" value="USE81150.1"/>
    <property type="molecule type" value="Genomic_DNA"/>
</dbReference>
<evidence type="ECO:0008006" key="4">
    <source>
        <dbReference type="Google" id="ProtNLM"/>
    </source>
</evidence>
<feature type="compositionally biased region" description="Basic and acidic residues" evidence="1">
    <location>
        <begin position="64"/>
        <end position="73"/>
    </location>
</feature>
<sequence>MTDSIKVKTLKGFNNLGKYVGRNREITVPEHRARDLERNGLVTRDVKAAAEPQTKSAPAPVNKKAPEPKNKGA</sequence>
<evidence type="ECO:0000256" key="1">
    <source>
        <dbReference type="SAM" id="MobiDB-lite"/>
    </source>
</evidence>
<accession>A0ABY4W296</accession>
<feature type="region of interest" description="Disordered" evidence="1">
    <location>
        <begin position="36"/>
        <end position="73"/>
    </location>
</feature>
<name>A0ABY4W296_9BURK</name>
<proteinExistence type="predicted"/>
<reference evidence="2" key="1">
    <citation type="submission" date="2022-06" db="EMBL/GenBank/DDBJ databases">
        <title>Complete genome sequence and characterization of Cupriavidus gilardii QJ1 isolated from contaminating cells.</title>
        <authorList>
            <person name="Qi J."/>
        </authorList>
    </citation>
    <scope>NUCLEOTIDE SEQUENCE</scope>
    <source>
        <strain evidence="2">QJ1</strain>
    </source>
</reference>
<dbReference type="RefSeq" id="WP_252253671.1">
    <property type="nucleotide sequence ID" value="NZ_CP098736.1"/>
</dbReference>
<gene>
    <name evidence="2" type="ORF">NDR89_15640</name>
</gene>
<evidence type="ECO:0000313" key="2">
    <source>
        <dbReference type="EMBL" id="USE81150.1"/>
    </source>
</evidence>
<organism evidence="2 3">
    <name type="scientific">Cupriavidus gilardii</name>
    <dbReference type="NCBI Taxonomy" id="82541"/>
    <lineage>
        <taxon>Bacteria</taxon>
        <taxon>Pseudomonadati</taxon>
        <taxon>Pseudomonadota</taxon>
        <taxon>Betaproteobacteria</taxon>
        <taxon>Burkholderiales</taxon>
        <taxon>Burkholderiaceae</taxon>
        <taxon>Cupriavidus</taxon>
    </lineage>
</organism>
<protein>
    <recommendedName>
        <fullName evidence="4">AbrB/MazE/SpoVT family DNA-binding domain-containing protein</fullName>
    </recommendedName>
</protein>
<dbReference type="Proteomes" id="UP001056648">
    <property type="component" value="Chromosome 2"/>
</dbReference>